<dbReference type="Gene3D" id="3.30.460.10">
    <property type="entry name" value="Beta Polymerase, domain 2"/>
    <property type="match status" value="1"/>
</dbReference>
<dbReference type="InterPro" id="IPR043519">
    <property type="entry name" value="NT_sf"/>
</dbReference>
<name>A0ABN9UV98_9DINO</name>
<sequence>MFFMELLAAMDQTTHQLRETQQGLVATVEIACRRALGSRFGRLVLVGSAALRVETPGSDVDVVCFTRNDGSEPADLPVNALRKIHWALVLLVEQYPDSGANFSMELIDVARVPILRVLWGPPGAAVAVDVSVDQTGPLEHVK</sequence>
<dbReference type="InterPro" id="IPR054708">
    <property type="entry name" value="MTPAP-like_central"/>
</dbReference>
<protein>
    <recommendedName>
        <fullName evidence="1">Poly(A) RNA polymerase mitochondrial-like central palm domain-containing protein</fullName>
    </recommendedName>
</protein>
<keyword evidence="3" id="KW-1185">Reference proteome</keyword>
<dbReference type="Proteomes" id="UP001189429">
    <property type="component" value="Unassembled WGS sequence"/>
</dbReference>
<evidence type="ECO:0000313" key="2">
    <source>
        <dbReference type="EMBL" id="CAK0863253.1"/>
    </source>
</evidence>
<reference evidence="2" key="1">
    <citation type="submission" date="2023-10" db="EMBL/GenBank/DDBJ databases">
        <authorList>
            <person name="Chen Y."/>
            <person name="Shah S."/>
            <person name="Dougan E. K."/>
            <person name="Thang M."/>
            <person name="Chan C."/>
        </authorList>
    </citation>
    <scope>NUCLEOTIDE SEQUENCE [LARGE SCALE GENOMIC DNA]</scope>
</reference>
<feature type="domain" description="Poly(A) RNA polymerase mitochondrial-like central palm" evidence="1">
    <location>
        <begin position="8"/>
        <end position="135"/>
    </location>
</feature>
<evidence type="ECO:0000313" key="3">
    <source>
        <dbReference type="Proteomes" id="UP001189429"/>
    </source>
</evidence>
<proteinExistence type="predicted"/>
<accession>A0ABN9UV98</accession>
<dbReference type="Pfam" id="PF22600">
    <property type="entry name" value="MTPAP-like_central"/>
    <property type="match status" value="1"/>
</dbReference>
<dbReference type="EMBL" id="CAUYUJ010016241">
    <property type="protein sequence ID" value="CAK0863253.1"/>
    <property type="molecule type" value="Genomic_DNA"/>
</dbReference>
<evidence type="ECO:0000259" key="1">
    <source>
        <dbReference type="Pfam" id="PF22600"/>
    </source>
</evidence>
<gene>
    <name evidence="2" type="ORF">PCOR1329_LOCUS51449</name>
</gene>
<feature type="non-terminal residue" evidence="2">
    <location>
        <position position="142"/>
    </location>
</feature>
<comment type="caution">
    <text evidence="2">The sequence shown here is derived from an EMBL/GenBank/DDBJ whole genome shotgun (WGS) entry which is preliminary data.</text>
</comment>
<organism evidence="2 3">
    <name type="scientific">Prorocentrum cordatum</name>
    <dbReference type="NCBI Taxonomy" id="2364126"/>
    <lineage>
        <taxon>Eukaryota</taxon>
        <taxon>Sar</taxon>
        <taxon>Alveolata</taxon>
        <taxon>Dinophyceae</taxon>
        <taxon>Prorocentrales</taxon>
        <taxon>Prorocentraceae</taxon>
        <taxon>Prorocentrum</taxon>
    </lineage>
</organism>
<dbReference type="SUPFAM" id="SSF81301">
    <property type="entry name" value="Nucleotidyltransferase"/>
    <property type="match status" value="1"/>
</dbReference>